<accession>A0A1D6LT78</accession>
<feature type="region of interest" description="Disordered" evidence="1">
    <location>
        <begin position="112"/>
        <end position="138"/>
    </location>
</feature>
<feature type="compositionally biased region" description="Low complexity" evidence="1">
    <location>
        <begin position="1"/>
        <end position="37"/>
    </location>
</feature>
<dbReference type="ExpressionAtlas" id="A0A1D6LT78">
    <property type="expression patterns" value="baseline"/>
</dbReference>
<dbReference type="PANTHER" id="PTHR36007:SF2">
    <property type="entry name" value="TRANSPORT PROTEIN-RELATED"/>
    <property type="match status" value="1"/>
</dbReference>
<proteinExistence type="predicted"/>
<evidence type="ECO:0000256" key="1">
    <source>
        <dbReference type="SAM" id="MobiDB-lite"/>
    </source>
</evidence>
<gene>
    <name evidence="2" type="ORF">ZEAMMB73_Zm00001d037001</name>
</gene>
<dbReference type="EMBL" id="CM000782">
    <property type="protein sequence ID" value="AQK82617.1"/>
    <property type="molecule type" value="Genomic_DNA"/>
</dbReference>
<organism evidence="2">
    <name type="scientific">Zea mays</name>
    <name type="common">Maize</name>
    <dbReference type="NCBI Taxonomy" id="4577"/>
    <lineage>
        <taxon>Eukaryota</taxon>
        <taxon>Viridiplantae</taxon>
        <taxon>Streptophyta</taxon>
        <taxon>Embryophyta</taxon>
        <taxon>Tracheophyta</taxon>
        <taxon>Spermatophyta</taxon>
        <taxon>Magnoliopsida</taxon>
        <taxon>Liliopsida</taxon>
        <taxon>Poales</taxon>
        <taxon>Poaceae</taxon>
        <taxon>PACMAD clade</taxon>
        <taxon>Panicoideae</taxon>
        <taxon>Andropogonodae</taxon>
        <taxon>Andropogoneae</taxon>
        <taxon>Tripsacinae</taxon>
        <taxon>Zea</taxon>
    </lineage>
</organism>
<dbReference type="PANTHER" id="PTHR36007">
    <property type="entry name" value="TRANSPORT PROTEIN-RELATED"/>
    <property type="match status" value="1"/>
</dbReference>
<sequence>RFCLPQRPRSSPTPQSSPTRGSPTILPTTAATIIAHARIPHDPPYRRRNQRPRGSSPRSPPRTPPPFHRRPESIDPKLPLELELYPTHERDPDAHGGLGSSRRTGCLAPADVVEVGSSSRRVTSTGEPAASRTAPAGARSLLRASPVPRDSSAGAIVRRTPCAAAAIGGGVEAESTEREAPDRDTLKRVALLALGCCTAAAALGVARAAAGDSIKASGFRLWVAESLRRLGWPDDTVVFALATLPVIELRGAIPLGIGCGAHPHCPSVANPAHAASTAHPRLPSSGLCRKPRTRRLHRTPRPSIVATAHSPSTPSSPQIAQPKHRWKSPRIRSRASRHQWIAAEALRARSVSPSTHGGSASTYRRPIHSRPIASKCHAGRTSSSSLWRQQPCAASSGCGR</sequence>
<feature type="region of interest" description="Disordered" evidence="1">
    <location>
        <begin position="375"/>
        <end position="400"/>
    </location>
</feature>
<evidence type="ECO:0000313" key="2">
    <source>
        <dbReference type="EMBL" id="AQK82617.1"/>
    </source>
</evidence>
<dbReference type="EMBL" id="CM000782">
    <property type="protein sequence ID" value="AQK82613.1"/>
    <property type="molecule type" value="Genomic_DNA"/>
</dbReference>
<dbReference type="InterPro" id="IPR009577">
    <property type="entry name" value="Sm_multidrug_ex"/>
</dbReference>
<feature type="non-terminal residue" evidence="2">
    <location>
        <position position="1"/>
    </location>
</feature>
<name>A0A1D6LT78_MAIZE</name>
<feature type="region of interest" description="Disordered" evidence="1">
    <location>
        <begin position="1"/>
        <end position="78"/>
    </location>
</feature>
<feature type="region of interest" description="Disordered" evidence="1">
    <location>
        <begin position="296"/>
        <end position="334"/>
    </location>
</feature>
<reference evidence="2" key="1">
    <citation type="submission" date="2015-12" db="EMBL/GenBank/DDBJ databases">
        <title>Update maize B73 reference genome by single molecule sequencing technologies.</title>
        <authorList>
            <consortium name="Maize Genome Sequencing Project"/>
            <person name="Ware D."/>
        </authorList>
    </citation>
    <scope>NUCLEOTIDE SEQUENCE</scope>
    <source>
        <tissue evidence="2">Seedling</tissue>
    </source>
</reference>
<feature type="compositionally biased region" description="Basic residues" evidence="1">
    <location>
        <begin position="322"/>
        <end position="334"/>
    </location>
</feature>
<feature type="compositionally biased region" description="Basic and acidic residues" evidence="1">
    <location>
        <begin position="69"/>
        <end position="78"/>
    </location>
</feature>
<dbReference type="AlphaFoldDB" id="A0A1D6LT78"/>
<protein>
    <submittedName>
        <fullName evidence="2">No vein-like</fullName>
    </submittedName>
</protein>
<feature type="compositionally biased region" description="Polar residues" evidence="1">
    <location>
        <begin position="116"/>
        <end position="126"/>
    </location>
</feature>